<dbReference type="Gramene" id="OMO76903">
    <property type="protein sequence ID" value="OMO76903"/>
    <property type="gene ID" value="CCACVL1_15362"/>
</dbReference>
<keyword evidence="3" id="KW-1185">Reference proteome</keyword>
<proteinExistence type="predicted"/>
<evidence type="ECO:0000313" key="3">
    <source>
        <dbReference type="Proteomes" id="UP000188268"/>
    </source>
</evidence>
<reference evidence="2 3" key="1">
    <citation type="submission" date="2013-09" db="EMBL/GenBank/DDBJ databases">
        <title>Corchorus capsularis genome sequencing.</title>
        <authorList>
            <person name="Alam M."/>
            <person name="Haque M.S."/>
            <person name="Islam M.S."/>
            <person name="Emdad E.M."/>
            <person name="Islam M.M."/>
            <person name="Ahmed B."/>
            <person name="Halim A."/>
            <person name="Hossen Q.M.M."/>
            <person name="Hossain M.Z."/>
            <person name="Ahmed R."/>
            <person name="Khan M.M."/>
            <person name="Islam R."/>
            <person name="Rashid M.M."/>
            <person name="Khan S.A."/>
            <person name="Rahman M.S."/>
            <person name="Alam M."/>
        </authorList>
    </citation>
    <scope>NUCLEOTIDE SEQUENCE [LARGE SCALE GENOMIC DNA]</scope>
    <source>
        <strain evidence="3">cv. CVL-1</strain>
        <tissue evidence="2">Whole seedling</tissue>
    </source>
</reference>
<evidence type="ECO:0000313" key="2">
    <source>
        <dbReference type="EMBL" id="OMO76903.1"/>
    </source>
</evidence>
<comment type="caution">
    <text evidence="2">The sequence shown here is derived from an EMBL/GenBank/DDBJ whole genome shotgun (WGS) entry which is preliminary data.</text>
</comment>
<dbReference type="Proteomes" id="UP000188268">
    <property type="component" value="Unassembled WGS sequence"/>
</dbReference>
<name>A0A1R3I2V7_COCAP</name>
<feature type="compositionally biased region" description="Basic and acidic residues" evidence="1">
    <location>
        <begin position="24"/>
        <end position="36"/>
    </location>
</feature>
<gene>
    <name evidence="2" type="ORF">CCACVL1_15362</name>
</gene>
<sequence length="36" mass="3934">MVFGSRQKQAREAGRRKGGLTLKGQDKLKATKEGSD</sequence>
<accession>A0A1R3I2V7</accession>
<feature type="region of interest" description="Disordered" evidence="1">
    <location>
        <begin position="1"/>
        <end position="36"/>
    </location>
</feature>
<dbReference type="AlphaFoldDB" id="A0A1R3I2V7"/>
<organism evidence="2 3">
    <name type="scientific">Corchorus capsularis</name>
    <name type="common">Jute</name>
    <dbReference type="NCBI Taxonomy" id="210143"/>
    <lineage>
        <taxon>Eukaryota</taxon>
        <taxon>Viridiplantae</taxon>
        <taxon>Streptophyta</taxon>
        <taxon>Embryophyta</taxon>
        <taxon>Tracheophyta</taxon>
        <taxon>Spermatophyta</taxon>
        <taxon>Magnoliopsida</taxon>
        <taxon>eudicotyledons</taxon>
        <taxon>Gunneridae</taxon>
        <taxon>Pentapetalae</taxon>
        <taxon>rosids</taxon>
        <taxon>malvids</taxon>
        <taxon>Malvales</taxon>
        <taxon>Malvaceae</taxon>
        <taxon>Grewioideae</taxon>
        <taxon>Apeibeae</taxon>
        <taxon>Corchorus</taxon>
    </lineage>
</organism>
<evidence type="ECO:0000256" key="1">
    <source>
        <dbReference type="SAM" id="MobiDB-lite"/>
    </source>
</evidence>
<protein>
    <submittedName>
        <fullName evidence="2">Uncharacterized protein</fullName>
    </submittedName>
</protein>
<dbReference type="EMBL" id="AWWV01010840">
    <property type="protein sequence ID" value="OMO76903.1"/>
    <property type="molecule type" value="Genomic_DNA"/>
</dbReference>